<dbReference type="EMBL" id="CP022530">
    <property type="protein sequence ID" value="ASP39343.1"/>
    <property type="molecule type" value="Genomic_DNA"/>
</dbReference>
<sequence length="94" mass="10678">MAQPQALPSRFDTSAAPHHAPFAKLLTDAFIARYSRFETTQELLHASQLGLQDPNDILFVPVAEWDRFISQNTDFSSWRVMLSKAIHRYVTATS</sequence>
<protein>
    <submittedName>
        <fullName evidence="1">Uncharacterized protein</fullName>
    </submittedName>
</protein>
<dbReference type="KEGG" id="bsan:CHH28_11945"/>
<name>A0A222FM90_9GAMM</name>
<reference evidence="1 2" key="1">
    <citation type="submission" date="2017-07" db="EMBL/GenBank/DDBJ databases">
        <title>Annotated genome sequence of Bacterioplanes sanyensis isolated from Red Sea.</title>
        <authorList>
            <person name="Rehman Z.U."/>
        </authorList>
    </citation>
    <scope>NUCLEOTIDE SEQUENCE [LARGE SCALE GENOMIC DNA]</scope>
    <source>
        <strain evidence="1 2">NV9</strain>
    </source>
</reference>
<accession>A0A222FM90</accession>
<keyword evidence="2" id="KW-1185">Reference proteome</keyword>
<dbReference type="RefSeq" id="WP_094060523.1">
    <property type="nucleotide sequence ID" value="NZ_CP022530.1"/>
</dbReference>
<organism evidence="1 2">
    <name type="scientific">Bacterioplanes sanyensis</name>
    <dbReference type="NCBI Taxonomy" id="1249553"/>
    <lineage>
        <taxon>Bacteria</taxon>
        <taxon>Pseudomonadati</taxon>
        <taxon>Pseudomonadota</taxon>
        <taxon>Gammaproteobacteria</taxon>
        <taxon>Oceanospirillales</taxon>
        <taxon>Oceanospirillaceae</taxon>
        <taxon>Bacterioplanes</taxon>
    </lineage>
</organism>
<dbReference type="AlphaFoldDB" id="A0A222FM90"/>
<dbReference type="Proteomes" id="UP000202440">
    <property type="component" value="Chromosome"/>
</dbReference>
<evidence type="ECO:0000313" key="2">
    <source>
        <dbReference type="Proteomes" id="UP000202440"/>
    </source>
</evidence>
<gene>
    <name evidence="1" type="ORF">CHH28_11945</name>
</gene>
<evidence type="ECO:0000313" key="1">
    <source>
        <dbReference type="EMBL" id="ASP39343.1"/>
    </source>
</evidence>
<dbReference type="OrthoDB" id="2889017at2"/>
<proteinExistence type="predicted"/>